<proteinExistence type="predicted"/>
<gene>
    <name evidence="3" type="ORF">Fuma_02380</name>
</gene>
<dbReference type="Proteomes" id="UP000187735">
    <property type="component" value="Chromosome"/>
</dbReference>
<evidence type="ECO:0000256" key="1">
    <source>
        <dbReference type="SAM" id="MobiDB-lite"/>
    </source>
</evidence>
<dbReference type="STRING" id="1891926.Fuma_02380"/>
<evidence type="ECO:0008006" key="5">
    <source>
        <dbReference type="Google" id="ProtNLM"/>
    </source>
</evidence>
<dbReference type="EMBL" id="CP017641">
    <property type="protein sequence ID" value="APZ92768.1"/>
    <property type="molecule type" value="Genomic_DNA"/>
</dbReference>
<dbReference type="AlphaFoldDB" id="A0A1P8WFB3"/>
<feature type="signal peptide" evidence="2">
    <location>
        <begin position="1"/>
        <end position="26"/>
    </location>
</feature>
<dbReference type="OrthoDB" id="276591at2"/>
<protein>
    <recommendedName>
        <fullName evidence="5">Secreted protein</fullName>
    </recommendedName>
</protein>
<feature type="region of interest" description="Disordered" evidence="1">
    <location>
        <begin position="31"/>
        <end position="66"/>
    </location>
</feature>
<evidence type="ECO:0000256" key="2">
    <source>
        <dbReference type="SAM" id="SignalP"/>
    </source>
</evidence>
<organism evidence="3 4">
    <name type="scientific">Fuerstiella marisgermanici</name>
    <dbReference type="NCBI Taxonomy" id="1891926"/>
    <lineage>
        <taxon>Bacteria</taxon>
        <taxon>Pseudomonadati</taxon>
        <taxon>Planctomycetota</taxon>
        <taxon>Planctomycetia</taxon>
        <taxon>Planctomycetales</taxon>
        <taxon>Planctomycetaceae</taxon>
        <taxon>Fuerstiella</taxon>
    </lineage>
</organism>
<keyword evidence="4" id="KW-1185">Reference proteome</keyword>
<feature type="chain" id="PRO_5012907820" description="Secreted protein" evidence="2">
    <location>
        <begin position="27"/>
        <end position="183"/>
    </location>
</feature>
<sequence precursor="true">MSVRLPKLVSLLLLPMALCIAGCADTADDNSAPVTDLPPATVDDHDGHDHGTHDHPSEGPHHGELVELGDDQYHGEVVHNEETGGVTVYILDGSATKQVAIDAADVRINVKHGDKPEQFKLAAKPDDGDEDGKSSRFASANKELGTLLDADGAAPQLVVKIDGKSYRGSISHSHDHEGHDHAH</sequence>
<evidence type="ECO:0000313" key="4">
    <source>
        <dbReference type="Proteomes" id="UP000187735"/>
    </source>
</evidence>
<keyword evidence="2" id="KW-0732">Signal</keyword>
<name>A0A1P8WFB3_9PLAN</name>
<dbReference type="KEGG" id="fmr:Fuma_02380"/>
<accession>A0A1P8WFB3</accession>
<evidence type="ECO:0000313" key="3">
    <source>
        <dbReference type="EMBL" id="APZ92768.1"/>
    </source>
</evidence>
<feature type="compositionally biased region" description="Basic and acidic residues" evidence="1">
    <location>
        <begin position="42"/>
        <end position="66"/>
    </location>
</feature>
<reference evidence="3 4" key="1">
    <citation type="journal article" date="2016" name="Front. Microbiol.">
        <title>Fuerstia marisgermanicae gen. nov., sp. nov., an Unusual Member of the Phylum Planctomycetes from the German Wadden Sea.</title>
        <authorList>
            <person name="Kohn T."/>
            <person name="Heuer A."/>
            <person name="Jogler M."/>
            <person name="Vollmers J."/>
            <person name="Boedeker C."/>
            <person name="Bunk B."/>
            <person name="Rast P."/>
            <person name="Borchert D."/>
            <person name="Glockner I."/>
            <person name="Freese H.M."/>
            <person name="Klenk H.P."/>
            <person name="Overmann J."/>
            <person name="Kaster A.K."/>
            <person name="Rohde M."/>
            <person name="Wiegand S."/>
            <person name="Jogler C."/>
        </authorList>
    </citation>
    <scope>NUCLEOTIDE SEQUENCE [LARGE SCALE GENOMIC DNA]</scope>
    <source>
        <strain evidence="3 4">NH11</strain>
    </source>
</reference>
<dbReference type="RefSeq" id="WP_077024344.1">
    <property type="nucleotide sequence ID" value="NZ_CP017641.1"/>
</dbReference>